<reference evidence="4" key="1">
    <citation type="submission" date="2020-06" db="EMBL/GenBank/DDBJ databases">
        <title>Draft genome of Bugula neritina, a colonial animal packing powerful symbionts and potential medicines.</title>
        <authorList>
            <person name="Rayko M."/>
        </authorList>
    </citation>
    <scope>NUCLEOTIDE SEQUENCE [LARGE SCALE GENOMIC DNA]</scope>
    <source>
        <strain evidence="4">Kwan_BN1</strain>
    </source>
</reference>
<dbReference type="InterPro" id="IPR036282">
    <property type="entry name" value="Glutathione-S-Trfase_C_sf"/>
</dbReference>
<dbReference type="OrthoDB" id="202840at2759"/>
<evidence type="ECO:0000256" key="1">
    <source>
        <dbReference type="ARBA" id="ARBA00010007"/>
    </source>
</evidence>
<proteinExistence type="inferred from homology"/>
<dbReference type="EMBL" id="VXIV02000642">
    <property type="protein sequence ID" value="KAF6036970.1"/>
    <property type="molecule type" value="Genomic_DNA"/>
</dbReference>
<dbReference type="PANTHER" id="PTHR42673">
    <property type="entry name" value="MALEYLACETOACETATE ISOMERASE"/>
    <property type="match status" value="1"/>
</dbReference>
<organism evidence="4 5">
    <name type="scientific">Bugula neritina</name>
    <name type="common">Brown bryozoan</name>
    <name type="synonym">Sertularia neritina</name>
    <dbReference type="NCBI Taxonomy" id="10212"/>
    <lineage>
        <taxon>Eukaryota</taxon>
        <taxon>Metazoa</taxon>
        <taxon>Spiralia</taxon>
        <taxon>Lophotrochozoa</taxon>
        <taxon>Bryozoa</taxon>
        <taxon>Gymnolaemata</taxon>
        <taxon>Cheilostomatida</taxon>
        <taxon>Flustrina</taxon>
        <taxon>Buguloidea</taxon>
        <taxon>Bugulidae</taxon>
        <taxon>Bugula</taxon>
    </lineage>
</organism>
<feature type="domain" description="GST C-terminal" evidence="3">
    <location>
        <begin position="17"/>
        <end position="139"/>
    </location>
</feature>
<evidence type="ECO:0000313" key="5">
    <source>
        <dbReference type="Proteomes" id="UP000593567"/>
    </source>
</evidence>
<dbReference type="GO" id="GO:0005739">
    <property type="term" value="C:mitochondrion"/>
    <property type="evidence" value="ECO:0007669"/>
    <property type="project" value="TreeGrafter"/>
</dbReference>
<dbReference type="GO" id="GO:0004364">
    <property type="term" value="F:glutathione transferase activity"/>
    <property type="evidence" value="ECO:0007669"/>
    <property type="project" value="TreeGrafter"/>
</dbReference>
<dbReference type="AlphaFoldDB" id="A0A7J7KEA1"/>
<dbReference type="InterPro" id="IPR010987">
    <property type="entry name" value="Glutathione-S-Trfase_C-like"/>
</dbReference>
<evidence type="ECO:0000256" key="2">
    <source>
        <dbReference type="SAM" id="SignalP"/>
    </source>
</evidence>
<dbReference type="Gene3D" id="1.20.1050.10">
    <property type="match status" value="1"/>
</dbReference>
<protein>
    <submittedName>
        <fullName evidence="4">MaiA</fullName>
    </submittedName>
</protein>
<accession>A0A7J7KEA1</accession>
<dbReference type="Proteomes" id="UP000593567">
    <property type="component" value="Unassembled WGS sequence"/>
</dbReference>
<dbReference type="CDD" id="cd03191">
    <property type="entry name" value="GST_C_Zeta"/>
    <property type="match status" value="1"/>
</dbReference>
<dbReference type="Pfam" id="PF14497">
    <property type="entry name" value="GST_C_3"/>
    <property type="match status" value="1"/>
</dbReference>
<dbReference type="SUPFAM" id="SSF47616">
    <property type="entry name" value="GST C-terminal domain-like"/>
    <property type="match status" value="1"/>
</dbReference>
<feature type="chain" id="PRO_5029442287" evidence="2">
    <location>
        <begin position="27"/>
        <end position="139"/>
    </location>
</feature>
<dbReference type="InterPro" id="IPR034330">
    <property type="entry name" value="GST_Zeta_C"/>
</dbReference>
<dbReference type="FunFam" id="1.20.1050.10:FF:000010">
    <property type="entry name" value="Maleylacetoacetate isomerase isoform 1"/>
    <property type="match status" value="1"/>
</dbReference>
<dbReference type="InterPro" id="IPR004046">
    <property type="entry name" value="GST_C"/>
</dbReference>
<comment type="similarity">
    <text evidence="1">Belongs to the GST superfamily. Zeta family.</text>
</comment>
<evidence type="ECO:0000313" key="4">
    <source>
        <dbReference type="EMBL" id="KAF6036970.1"/>
    </source>
</evidence>
<comment type="caution">
    <text evidence="4">The sequence shown here is derived from an EMBL/GenBank/DDBJ whole genome shotgun (WGS) entry which is preliminary data.</text>
</comment>
<keyword evidence="2" id="KW-0732">Signal</keyword>
<sequence length="139" mass="15506">MFVMVMMVSFASVMSLLRLTYCQVRALSNVVASSTQPIQNLRVLQHIGDKQQQQEWARKWITDGLTGFEKMVADVAGKHCIGDTLTMADLCLVPQLLNAKRFGVDMTAFPIINRIAENCRQLEAFKAGTLTSSLTVLRI</sequence>
<dbReference type="PROSITE" id="PS50405">
    <property type="entry name" value="GST_CTER"/>
    <property type="match status" value="1"/>
</dbReference>
<feature type="signal peptide" evidence="2">
    <location>
        <begin position="1"/>
        <end position="26"/>
    </location>
</feature>
<dbReference type="GO" id="GO:0016034">
    <property type="term" value="F:maleylacetoacetate isomerase activity"/>
    <property type="evidence" value="ECO:0007669"/>
    <property type="project" value="TreeGrafter"/>
</dbReference>
<keyword evidence="5" id="KW-1185">Reference proteome</keyword>
<gene>
    <name evidence="4" type="ORF">EB796_004724</name>
</gene>
<dbReference type="GO" id="GO:0006559">
    <property type="term" value="P:L-phenylalanine catabolic process"/>
    <property type="evidence" value="ECO:0007669"/>
    <property type="project" value="TreeGrafter"/>
</dbReference>
<name>A0A7J7KEA1_BUGNE</name>
<dbReference type="PANTHER" id="PTHR42673:SF4">
    <property type="entry name" value="MALEYLACETOACETATE ISOMERASE"/>
    <property type="match status" value="1"/>
</dbReference>
<dbReference type="GO" id="GO:0006749">
    <property type="term" value="P:glutathione metabolic process"/>
    <property type="evidence" value="ECO:0007669"/>
    <property type="project" value="TreeGrafter"/>
</dbReference>
<evidence type="ECO:0000259" key="3">
    <source>
        <dbReference type="PROSITE" id="PS50405"/>
    </source>
</evidence>